<feature type="repeat" description="ANK" evidence="1">
    <location>
        <begin position="533"/>
        <end position="565"/>
    </location>
</feature>
<sequence>MGSEKYRYRQAKRKEKAKHKQCALCIQPLPDSYTKRLCDSCIKSTLREEASVKSEDIRAMIREELRALQSVDREPRIKEKRGYVSPVSDQPSELEEANSGRSQQEISSDEDQDTCFPTDSIDNLGEYLFGTKLDEILTKAGERKKGFPNSNNYVPFYRRAFRKPAFNKRKEFKNQDRWATRDTKQKATRDTYQNSVRQHDLSRLYQSSRRNKIRNAHVYNRRHSNHSRRTSSVPVSATCQRSGQLKSRLPQSSYPPPRRVGPKSSNFQNDNHEMGYTRDRSLRHKTKPTTKKIRFNVPGRQSRHSRCPSDSLDISESIRFSSSDSSTNSNQEDKGGPGKYNPDCPILAKKTMVFPAQSHVHLGSVDPPGGSGSSFPGALQPPSCEGTKVDSLEFERQLLKLRGFSDSGQRKGSGVTKGTLSRWIREAIYLAYSSKGENPPETVKAHSTRAIASSWAERAEVPIELIFCLFSCSLRGSRENMSTCAKELLVYNADINYVGGGQTPLYLACKNGNCETVKLLLDSGANRNIATNTGWTPVHAAADSGNTDCLKLLMYYGGRSHCDSHKEFDVRLYDLKNQDNGNLEAVISATLINSADSEGWTAAHIAASKGFKYQTLENL</sequence>
<dbReference type="Gene3D" id="1.25.40.20">
    <property type="entry name" value="Ankyrin repeat-containing domain"/>
    <property type="match status" value="1"/>
</dbReference>
<accession>A0ABN9MGF5</accession>
<dbReference type="Pfam" id="PF12796">
    <property type="entry name" value="Ank_2"/>
    <property type="match status" value="1"/>
</dbReference>
<organism evidence="3 4">
    <name type="scientific">Ranitomeya imitator</name>
    <name type="common">mimic poison frog</name>
    <dbReference type="NCBI Taxonomy" id="111125"/>
    <lineage>
        <taxon>Eukaryota</taxon>
        <taxon>Metazoa</taxon>
        <taxon>Chordata</taxon>
        <taxon>Craniata</taxon>
        <taxon>Vertebrata</taxon>
        <taxon>Euteleostomi</taxon>
        <taxon>Amphibia</taxon>
        <taxon>Batrachia</taxon>
        <taxon>Anura</taxon>
        <taxon>Neobatrachia</taxon>
        <taxon>Hyloidea</taxon>
        <taxon>Dendrobatidae</taxon>
        <taxon>Dendrobatinae</taxon>
        <taxon>Ranitomeya</taxon>
    </lineage>
</organism>
<keyword evidence="1" id="KW-0040">ANK repeat</keyword>
<dbReference type="PROSITE" id="PS50297">
    <property type="entry name" value="ANK_REP_REGION"/>
    <property type="match status" value="2"/>
</dbReference>
<evidence type="ECO:0000256" key="1">
    <source>
        <dbReference type="PROSITE-ProRule" id="PRU00023"/>
    </source>
</evidence>
<dbReference type="InterPro" id="IPR036770">
    <property type="entry name" value="Ankyrin_rpt-contain_sf"/>
</dbReference>
<keyword evidence="4" id="KW-1185">Reference proteome</keyword>
<dbReference type="Proteomes" id="UP001176940">
    <property type="component" value="Unassembled WGS sequence"/>
</dbReference>
<feature type="region of interest" description="Disordered" evidence="2">
    <location>
        <begin position="206"/>
        <end position="344"/>
    </location>
</feature>
<dbReference type="EMBL" id="CAUEEQ010069818">
    <property type="protein sequence ID" value="CAJ0965807.1"/>
    <property type="molecule type" value="Genomic_DNA"/>
</dbReference>
<dbReference type="PANTHER" id="PTHR33066:SF2">
    <property type="entry name" value="FILAGGRIN-2-LIKE"/>
    <property type="match status" value="1"/>
</dbReference>
<dbReference type="PROSITE" id="PS50088">
    <property type="entry name" value="ANK_REPEAT"/>
    <property type="match status" value="2"/>
</dbReference>
<dbReference type="SUPFAM" id="SSF48403">
    <property type="entry name" value="Ankyrin repeat"/>
    <property type="match status" value="1"/>
</dbReference>
<proteinExistence type="predicted"/>
<feature type="compositionally biased region" description="Basic and acidic residues" evidence="2">
    <location>
        <begin position="171"/>
        <end position="189"/>
    </location>
</feature>
<feature type="repeat" description="ANK" evidence="1">
    <location>
        <begin position="500"/>
        <end position="532"/>
    </location>
</feature>
<dbReference type="SMART" id="SM00248">
    <property type="entry name" value="ANK"/>
    <property type="match status" value="2"/>
</dbReference>
<name>A0ABN9MGF5_9NEOB</name>
<reference evidence="3" key="1">
    <citation type="submission" date="2023-07" db="EMBL/GenBank/DDBJ databases">
        <authorList>
            <person name="Stuckert A."/>
        </authorList>
    </citation>
    <scope>NUCLEOTIDE SEQUENCE</scope>
</reference>
<feature type="region of interest" description="Disordered" evidence="2">
    <location>
        <begin position="77"/>
        <end position="115"/>
    </location>
</feature>
<feature type="compositionally biased region" description="Low complexity" evidence="2">
    <location>
        <begin position="311"/>
        <end position="330"/>
    </location>
</feature>
<feature type="compositionally biased region" description="Polar residues" evidence="2">
    <location>
        <begin position="233"/>
        <end position="252"/>
    </location>
</feature>
<feature type="compositionally biased region" description="Basic and acidic residues" evidence="2">
    <location>
        <begin position="270"/>
        <end position="280"/>
    </location>
</feature>
<evidence type="ECO:0000313" key="3">
    <source>
        <dbReference type="EMBL" id="CAJ0965807.1"/>
    </source>
</evidence>
<protein>
    <submittedName>
        <fullName evidence="3">Uncharacterized protein</fullName>
    </submittedName>
</protein>
<feature type="compositionally biased region" description="Basic residues" evidence="2">
    <location>
        <begin position="209"/>
        <end position="229"/>
    </location>
</feature>
<dbReference type="InterPro" id="IPR002110">
    <property type="entry name" value="Ankyrin_rpt"/>
</dbReference>
<feature type="region of interest" description="Disordered" evidence="2">
    <location>
        <begin position="171"/>
        <end position="193"/>
    </location>
</feature>
<evidence type="ECO:0000313" key="4">
    <source>
        <dbReference type="Proteomes" id="UP001176940"/>
    </source>
</evidence>
<feature type="compositionally biased region" description="Basic residues" evidence="2">
    <location>
        <begin position="281"/>
        <end position="294"/>
    </location>
</feature>
<comment type="caution">
    <text evidence="3">The sequence shown here is derived from an EMBL/GenBank/DDBJ whole genome shotgun (WGS) entry which is preliminary data.</text>
</comment>
<dbReference type="PANTHER" id="PTHR33066">
    <property type="entry name" value="INTEGRASE_SAM-LIKE_N DOMAIN-CONTAINING PROTEIN"/>
    <property type="match status" value="1"/>
</dbReference>
<gene>
    <name evidence="3" type="ORF">RIMI_LOCUS20649960</name>
</gene>
<evidence type="ECO:0000256" key="2">
    <source>
        <dbReference type="SAM" id="MobiDB-lite"/>
    </source>
</evidence>